<dbReference type="Proteomes" id="UP000325002">
    <property type="component" value="Unassembled WGS sequence"/>
</dbReference>
<evidence type="ECO:0000313" key="4">
    <source>
        <dbReference type="EMBL" id="TXJ40524.1"/>
    </source>
</evidence>
<keyword evidence="2 3" id="KW-0802">TPR repeat</keyword>
<dbReference type="InterPro" id="IPR051685">
    <property type="entry name" value="Ycf3/AcsC/BcsC/TPR_MFPF"/>
</dbReference>
<dbReference type="InterPro" id="IPR011990">
    <property type="entry name" value="TPR-like_helical_dom_sf"/>
</dbReference>
<dbReference type="SMART" id="SM00028">
    <property type="entry name" value="TPR"/>
    <property type="match status" value="3"/>
</dbReference>
<accession>A0A5C8FJY8</accession>
<feature type="repeat" description="TPR" evidence="3">
    <location>
        <begin position="87"/>
        <end position="120"/>
    </location>
</feature>
<name>A0A5C8FJY8_9SPIR</name>
<proteinExistence type="predicted"/>
<feature type="repeat" description="TPR" evidence="3">
    <location>
        <begin position="149"/>
        <end position="182"/>
    </location>
</feature>
<sequence>MKKTLKSLLNDIGFNENNANSWVVLGHLYNKDKRHTDAIKCFLKAIEINQNSSINYKWLGMAYYTIEKYKEASENLLKSSLLLDSDFETWRFLGNSYLLLKDYYNAFHSFEKGIDFNKGIEINSNNDYILKESGIDFNDSSAIVVINDSSILNNYGVVLANLNRIEEAKKYFEKALEINPNNEMAKDNLNNLNSYLDIENLHIQK</sequence>
<reference evidence="4 5" key="1">
    <citation type="journal article" date="1992" name="Lakartidningen">
        <title>[Penicillin V and not amoxicillin is the first choice preparation in acute otitis].</title>
        <authorList>
            <person name="Kamme C."/>
            <person name="Lundgren K."/>
            <person name="Prellner K."/>
        </authorList>
    </citation>
    <scope>NUCLEOTIDE SEQUENCE [LARGE SCALE GENOMIC DNA]</scope>
    <source>
        <strain evidence="4 5">PC3997IV</strain>
    </source>
</reference>
<evidence type="ECO:0000256" key="3">
    <source>
        <dbReference type="PROSITE-ProRule" id="PRU00339"/>
    </source>
</evidence>
<dbReference type="Pfam" id="PF13181">
    <property type="entry name" value="TPR_8"/>
    <property type="match status" value="1"/>
</dbReference>
<evidence type="ECO:0000313" key="5">
    <source>
        <dbReference type="Proteomes" id="UP000325002"/>
    </source>
</evidence>
<keyword evidence="1" id="KW-0677">Repeat</keyword>
<gene>
    <name evidence="4" type="ORF">EPJ81_02385</name>
</gene>
<feature type="repeat" description="TPR" evidence="3">
    <location>
        <begin position="19"/>
        <end position="52"/>
    </location>
</feature>
<dbReference type="InterPro" id="IPR019734">
    <property type="entry name" value="TPR_rpt"/>
</dbReference>
<dbReference type="EMBL" id="SAYD01000008">
    <property type="protein sequence ID" value="TXJ40524.1"/>
    <property type="molecule type" value="Genomic_DNA"/>
</dbReference>
<dbReference type="PROSITE" id="PS50293">
    <property type="entry name" value="TPR_REGION"/>
    <property type="match status" value="1"/>
</dbReference>
<evidence type="ECO:0000256" key="2">
    <source>
        <dbReference type="ARBA" id="ARBA00022803"/>
    </source>
</evidence>
<protein>
    <submittedName>
        <fullName evidence="4">Tetratricopeptide repeat protein</fullName>
    </submittedName>
</protein>
<dbReference type="RefSeq" id="WP_147547722.1">
    <property type="nucleotide sequence ID" value="NZ_SAYD01000008.1"/>
</dbReference>
<dbReference type="Pfam" id="PF00515">
    <property type="entry name" value="TPR_1"/>
    <property type="match status" value="1"/>
</dbReference>
<dbReference type="PROSITE" id="PS50005">
    <property type="entry name" value="TPR"/>
    <property type="match status" value="3"/>
</dbReference>
<organism evidence="4 5">
    <name type="scientific">Brachyspira aalborgi</name>
    <dbReference type="NCBI Taxonomy" id="29522"/>
    <lineage>
        <taxon>Bacteria</taxon>
        <taxon>Pseudomonadati</taxon>
        <taxon>Spirochaetota</taxon>
        <taxon>Spirochaetia</taxon>
        <taxon>Brachyspirales</taxon>
        <taxon>Brachyspiraceae</taxon>
        <taxon>Brachyspira</taxon>
    </lineage>
</organism>
<dbReference type="PANTHER" id="PTHR44943">
    <property type="entry name" value="CELLULOSE SYNTHASE OPERON PROTEIN C"/>
    <property type="match status" value="1"/>
</dbReference>
<dbReference type="AlphaFoldDB" id="A0A5C8FJY8"/>
<evidence type="ECO:0000256" key="1">
    <source>
        <dbReference type="ARBA" id="ARBA00022737"/>
    </source>
</evidence>
<comment type="caution">
    <text evidence="4">The sequence shown here is derived from an EMBL/GenBank/DDBJ whole genome shotgun (WGS) entry which is preliminary data.</text>
</comment>
<dbReference type="SUPFAM" id="SSF48452">
    <property type="entry name" value="TPR-like"/>
    <property type="match status" value="1"/>
</dbReference>
<dbReference type="PANTHER" id="PTHR44943:SF8">
    <property type="entry name" value="TPR REPEAT-CONTAINING PROTEIN MJ0263"/>
    <property type="match status" value="1"/>
</dbReference>
<dbReference type="Gene3D" id="1.25.40.10">
    <property type="entry name" value="Tetratricopeptide repeat domain"/>
    <property type="match status" value="1"/>
</dbReference>